<dbReference type="InterPro" id="IPR018540">
    <property type="entry name" value="Spo0E-like"/>
</dbReference>
<evidence type="ECO:0008006" key="3">
    <source>
        <dbReference type="Google" id="ProtNLM"/>
    </source>
</evidence>
<protein>
    <recommendedName>
        <fullName evidence="3">Sporulation protein Spo0E</fullName>
    </recommendedName>
</protein>
<dbReference type="InterPro" id="IPR037208">
    <property type="entry name" value="Spo0E-like_sf"/>
</dbReference>
<name>I0BCY5_9BACL</name>
<dbReference type="Proteomes" id="UP000007392">
    <property type="component" value="Chromosome"/>
</dbReference>
<organism evidence="1 2">
    <name type="scientific">Paenibacillus mucilaginosus K02</name>
    <dbReference type="NCBI Taxonomy" id="997761"/>
    <lineage>
        <taxon>Bacteria</taxon>
        <taxon>Bacillati</taxon>
        <taxon>Bacillota</taxon>
        <taxon>Bacilli</taxon>
        <taxon>Bacillales</taxon>
        <taxon>Paenibacillaceae</taxon>
        <taxon>Paenibacillus</taxon>
    </lineage>
</organism>
<dbReference type="RefSeq" id="WP_014649595.1">
    <property type="nucleotide sequence ID" value="NC_017672.3"/>
</dbReference>
<dbReference type="PATRIC" id="fig|997761.3.peg.1150"/>
<dbReference type="AlphaFoldDB" id="I0BCY5"/>
<accession>I0BCY5</accession>
<dbReference type="GO" id="GO:0046983">
    <property type="term" value="F:protein dimerization activity"/>
    <property type="evidence" value="ECO:0007669"/>
    <property type="project" value="InterPro"/>
</dbReference>
<dbReference type="HOGENOM" id="CLU_2863571_0_0_9"/>
<dbReference type="GO" id="GO:0043937">
    <property type="term" value="P:regulation of sporulation"/>
    <property type="evidence" value="ECO:0007669"/>
    <property type="project" value="InterPro"/>
</dbReference>
<evidence type="ECO:0000313" key="2">
    <source>
        <dbReference type="Proteomes" id="UP000007392"/>
    </source>
</evidence>
<dbReference type="InterPro" id="IPR036638">
    <property type="entry name" value="HLH_DNA-bd_sf"/>
</dbReference>
<dbReference type="Pfam" id="PF09388">
    <property type="entry name" value="SpoOE-like"/>
    <property type="match status" value="1"/>
</dbReference>
<gene>
    <name evidence="1" type="ORF">B2K_05755</name>
</gene>
<dbReference type="SUPFAM" id="SSF140500">
    <property type="entry name" value="BAS1536-like"/>
    <property type="match status" value="1"/>
</dbReference>
<reference evidence="1 2" key="1">
    <citation type="submission" date="2013-06" db="EMBL/GenBank/DDBJ databases">
        <title>Complete genome sequence of Paenibacillus mucilaginosus K02.</title>
        <authorList>
            <person name="Xiao B."/>
            <person name="Sun L."/>
            <person name="Xiao L."/>
            <person name="Lian B."/>
        </authorList>
    </citation>
    <scope>NUCLEOTIDE SEQUENCE [LARGE SCALE GENOMIC DNA]</scope>
    <source>
        <strain evidence="1 2">K02</strain>
    </source>
</reference>
<sequence length="65" mass="7607">MLLVPGSFDLQSSISLEIEKLRERLVSLGIRFGLMHPEVQECSRQLDELLLQYYEIVRHHKNNPS</sequence>
<dbReference type="Gene3D" id="4.10.280.10">
    <property type="entry name" value="Helix-loop-helix DNA-binding domain"/>
    <property type="match status" value="1"/>
</dbReference>
<evidence type="ECO:0000313" key="1">
    <source>
        <dbReference type="EMBL" id="AFH60232.1"/>
    </source>
</evidence>
<dbReference type="KEGG" id="pmw:B2K_05755"/>
<dbReference type="EMBL" id="CP003422">
    <property type="protein sequence ID" value="AFH60232.1"/>
    <property type="molecule type" value="Genomic_DNA"/>
</dbReference>
<proteinExistence type="predicted"/>